<dbReference type="Gene3D" id="2.170.16.10">
    <property type="entry name" value="Hedgehog/Intein (Hint) domain"/>
    <property type="match status" value="1"/>
</dbReference>
<feature type="domain" description="Ricin B lectin" evidence="4">
    <location>
        <begin position="363"/>
        <end position="494"/>
    </location>
</feature>
<evidence type="ECO:0000313" key="6">
    <source>
        <dbReference type="Proteomes" id="UP000305778"/>
    </source>
</evidence>
<dbReference type="SUPFAM" id="SSF51294">
    <property type="entry name" value="Hedgehog/intein (Hint) domain"/>
    <property type="match status" value="1"/>
</dbReference>
<dbReference type="CDD" id="cd00161">
    <property type="entry name" value="beta-trefoil_Ricin-like"/>
    <property type="match status" value="1"/>
</dbReference>
<comment type="caution">
    <text evidence="5">The sequence shown here is derived from an EMBL/GenBank/DDBJ whole genome shotgun (WGS) entry which is preliminary data.</text>
</comment>
<evidence type="ECO:0000256" key="1">
    <source>
        <dbReference type="SAM" id="MobiDB-lite"/>
    </source>
</evidence>
<dbReference type="PROSITE" id="PS50818">
    <property type="entry name" value="INTEIN_C_TER"/>
    <property type="match status" value="1"/>
</dbReference>
<organism evidence="5 6">
    <name type="scientific">Actinacidiphila oryziradicis</name>
    <dbReference type="NCBI Taxonomy" id="2571141"/>
    <lineage>
        <taxon>Bacteria</taxon>
        <taxon>Bacillati</taxon>
        <taxon>Actinomycetota</taxon>
        <taxon>Actinomycetes</taxon>
        <taxon>Kitasatosporales</taxon>
        <taxon>Streptomycetaceae</taxon>
        <taxon>Actinacidiphila</taxon>
    </lineage>
</organism>
<evidence type="ECO:0000313" key="5">
    <source>
        <dbReference type="EMBL" id="TKA00724.1"/>
    </source>
</evidence>
<feature type="compositionally biased region" description="Low complexity" evidence="1">
    <location>
        <begin position="1121"/>
        <end position="1141"/>
    </location>
</feature>
<evidence type="ECO:0000259" key="3">
    <source>
        <dbReference type="SMART" id="SM00306"/>
    </source>
</evidence>
<gene>
    <name evidence="5" type="ORF">FCI23_42145</name>
</gene>
<dbReference type="InterPro" id="IPR035992">
    <property type="entry name" value="Ricin_B-like_lectins"/>
</dbReference>
<feature type="compositionally biased region" description="Basic and acidic residues" evidence="1">
    <location>
        <begin position="692"/>
        <end position="704"/>
    </location>
</feature>
<feature type="compositionally biased region" description="Low complexity" evidence="1">
    <location>
        <begin position="705"/>
        <end position="756"/>
    </location>
</feature>
<dbReference type="PROSITE" id="PS50231">
    <property type="entry name" value="RICIN_B_LECTIN"/>
    <property type="match status" value="1"/>
</dbReference>
<dbReference type="InterPro" id="IPR000772">
    <property type="entry name" value="Ricin_B_lectin"/>
</dbReference>
<dbReference type="Pfam" id="PF00652">
    <property type="entry name" value="Ricin_B_lectin"/>
    <property type="match status" value="1"/>
</dbReference>
<dbReference type="InterPro" id="IPR006141">
    <property type="entry name" value="Intein_N"/>
</dbReference>
<feature type="domain" description="Hint" evidence="3">
    <location>
        <begin position="1348"/>
        <end position="1444"/>
    </location>
</feature>
<dbReference type="InterPro" id="IPR003587">
    <property type="entry name" value="Hint_dom_N"/>
</dbReference>
<protein>
    <submittedName>
        <fullName evidence="5">Virulence factor</fullName>
    </submittedName>
</protein>
<feature type="region of interest" description="Disordered" evidence="1">
    <location>
        <begin position="692"/>
        <end position="803"/>
    </location>
</feature>
<dbReference type="EMBL" id="SUMC01000081">
    <property type="protein sequence ID" value="TKA00724.1"/>
    <property type="molecule type" value="Genomic_DNA"/>
</dbReference>
<dbReference type="Gene3D" id="2.80.10.50">
    <property type="match status" value="1"/>
</dbReference>
<dbReference type="SMART" id="SM00306">
    <property type="entry name" value="HintN"/>
    <property type="match status" value="1"/>
</dbReference>
<dbReference type="NCBIfam" id="TIGR01443">
    <property type="entry name" value="intein_Cterm"/>
    <property type="match status" value="1"/>
</dbReference>
<proteinExistence type="predicted"/>
<dbReference type="Pfam" id="PF07591">
    <property type="entry name" value="PT-HINT"/>
    <property type="match status" value="1"/>
</dbReference>
<feature type="chain" id="PRO_5020641835" evidence="2">
    <location>
        <begin position="44"/>
        <end position="1609"/>
    </location>
</feature>
<dbReference type="PROSITE" id="PS50817">
    <property type="entry name" value="INTEIN_N_TER"/>
    <property type="match status" value="1"/>
</dbReference>
<dbReference type="GO" id="GO:0016539">
    <property type="term" value="P:intein-mediated protein splicing"/>
    <property type="evidence" value="ECO:0007669"/>
    <property type="project" value="InterPro"/>
</dbReference>
<reference evidence="5 6" key="1">
    <citation type="submission" date="2019-04" db="EMBL/GenBank/DDBJ databases">
        <title>Streptomyces oryziradicis sp. nov., a novel actinomycete isolated from rhizosphere soil of rice (Oryza sativa L.).</title>
        <authorList>
            <person name="Li C."/>
        </authorList>
    </citation>
    <scope>NUCLEOTIDE SEQUENCE [LARGE SCALE GENOMIC DNA]</scope>
    <source>
        <strain evidence="5 6">NEAU-C40</strain>
    </source>
</reference>
<evidence type="ECO:0000259" key="4">
    <source>
        <dbReference type="SMART" id="SM00458"/>
    </source>
</evidence>
<feature type="region of interest" description="Disordered" evidence="1">
    <location>
        <begin position="1121"/>
        <end position="1155"/>
    </location>
</feature>
<dbReference type="InterPro" id="IPR036844">
    <property type="entry name" value="Hint_dom_sf"/>
</dbReference>
<accession>A0A4U0RWN9</accession>
<dbReference type="OrthoDB" id="4499611at2"/>
<dbReference type="InterPro" id="IPR030934">
    <property type="entry name" value="Intein_C"/>
</dbReference>
<name>A0A4U0RWN9_9ACTN</name>
<feature type="signal peptide" evidence="2">
    <location>
        <begin position="1"/>
        <end position="43"/>
    </location>
</feature>
<keyword evidence="2" id="KW-0732">Signal</keyword>
<sequence length="1609" mass="162694">MAYGRLSACPAGLRARTALRGLTATTALVTAAVLGLGQAPALAAGAGSAGDSGATSTFDAAAAQTQRQDQCLLSTVLRMGGPAMKQVAADGLNGDAAALHASAAADFWDTTPLSTAFKTDNAAASTLMDTLSARHFDWEKPLSGLSVPGGFTDTGFEWAPKPDFFDAVGLSPWAGQRFWTQEDGFYDDPTPLAGDDSAQAATALGNARYPEPSGGDPNWHQDYNEWSAWQGMTSGHKLFADDTRLLLEGGGFPRTAPAVDTVEFRVAVEDLKSRFASCEWRNPVDPNGVLGQEVQTASTEWQAEIAGQQTQRDAIFAANGKATAALATGAQALGEALGQSWLADHLSRWEAYWLAPGAGTAGNGLIKFQLRAGTTLCLDDSGGSATNGNPIVASTCTANTPSQQWEPTSGDVLDGPLVNFKTSKCLYVTGGKVELYTCNSSAAEHWQYVTTQGVTRLYNVGTKLCANFAAAKAGQAATAVACDSTKTAQQFVASQDNAGTGTGTDALDYPTKAQFSQAKAALTAAQAAAKTQATLAQAQSAVAQQAVTDTAAAEQSAYAVADTVGVPRGRGLLAGQQEAQVTMASAAALKAVAGATQTAYQATTASASDADALQQLAQTQGAASKAAFREAAAQEADVQAKAAAAGAALQAKSAAAANATAQKALGTAQQAEATAKQAADVAHAKRLAAEAEQAKAAADKKEAAADQGRAAADQTDAEQQSQAASNALAAAQSAGATAANKRQAAQDADKAATQARNKAWDAEQNKNALVAKAQAADAHADAEASSSDATEARSAADRAGADAADATTAANRASADAGDATAAAQAADAAATRAEAAASRSQADANDAQAAKATADAAVRTDEAAVATAIQAAGQASDDAAAAKKDASDAQADAVTARQDAVAAGADAQQAQADAATTAGYAYTTAQAATAASNAAQTVAAPANDAVQLGSPYVDTDSSAGLAVLTAQASKTIADQQQAVAQAKADQSAQAAKSAQALADAATGDAKNAQVAAADAAAQAAAAQVSAQQAIASAAQAEKAAAEAKATEAQTIAYDAQATADASAAQSAADAAAGDAADARASANQAESDAAAAQSAASAAQDAAATARQVAAQADQDAAAAEAAAQDAEKQAASAQQAATQAEREQNAASVDSGGATGIAHMFTTEKVTPIGDPKPENECVLGLGNSGCDVKYLLTFTLTVDFYLCNDANAPANVTAAGCPAADTVFLGSQSQQASQEVTHHFSNWDITKIIDGAILQGLWDGLTADFVNCSHGSVSGCLWAATWFVPQTKIANAIKAIGALDDAMHTGVGIADAWKVVQDSGLGADALAQIEEDVKVAEDVAAGCAVNSFPPDTQVLLADGSSKPIGKLQVGDLLRATDPETGASRAEPVAASFTHGAKRLSTVVLAGGGRFTTTLGHRLYVVGHGWKLASDLRVGDLLRAADGSPRAVTAVHDRNSSEPTSVYDLTVTGLHTFYVLAGHSTVLVHNCDGIDPTTGELDAAIAQAIDDQYGSDVAAGVERMVQRMHDGSATAADHVIPGVGHDPIELAKYLQSWEGRLTYRDTVQNSDVVYDTTKGVLVTKNSYMIHAFLYSEDAFKAGIKSGRYAPK</sequence>
<dbReference type="SUPFAM" id="SSF50370">
    <property type="entry name" value="Ricin B-like lectins"/>
    <property type="match status" value="1"/>
</dbReference>
<feature type="compositionally biased region" description="Basic and acidic residues" evidence="1">
    <location>
        <begin position="790"/>
        <end position="800"/>
    </location>
</feature>
<feature type="compositionally biased region" description="Low complexity" evidence="1">
    <location>
        <begin position="771"/>
        <end position="789"/>
    </location>
</feature>
<dbReference type="CDD" id="cd00081">
    <property type="entry name" value="Hint"/>
    <property type="match status" value="1"/>
</dbReference>
<keyword evidence="6" id="KW-1185">Reference proteome</keyword>
<dbReference type="Proteomes" id="UP000305778">
    <property type="component" value="Unassembled WGS sequence"/>
</dbReference>
<dbReference type="SMART" id="SM00458">
    <property type="entry name" value="RICIN"/>
    <property type="match status" value="1"/>
</dbReference>
<evidence type="ECO:0000256" key="2">
    <source>
        <dbReference type="SAM" id="SignalP"/>
    </source>
</evidence>